<accession>A0A370CJ58</accession>
<dbReference type="Proteomes" id="UP000226429">
    <property type="component" value="Unassembled WGS sequence"/>
</dbReference>
<organism evidence="1 2">
    <name type="scientific">Candidatus Aquirickettsiella gammari</name>
    <dbReference type="NCBI Taxonomy" id="2016198"/>
    <lineage>
        <taxon>Bacteria</taxon>
        <taxon>Pseudomonadati</taxon>
        <taxon>Pseudomonadota</taxon>
        <taxon>Gammaproteobacteria</taxon>
        <taxon>Legionellales</taxon>
        <taxon>Coxiellaceae</taxon>
        <taxon>Candidatus Aquirickettsiella</taxon>
    </lineage>
</organism>
<gene>
    <name evidence="1" type="ORF">CFE62_003935</name>
</gene>
<dbReference type="AlphaFoldDB" id="A0A370CJ58"/>
<comment type="caution">
    <text evidence="1">The sequence shown here is derived from an EMBL/GenBank/DDBJ whole genome shotgun (WGS) entry which is preliminary data.</text>
</comment>
<reference evidence="1 2" key="1">
    <citation type="journal article" date="2017" name="Int. J. Syst. Evol. Microbiol.">
        <title>Aquarickettsiella crustaci n. gen. n. sp. (Gammaproteobacteria: Legionellales: Coxiellaceae); a bacterial pathogen of the freshwater crustacean: Gammarus fossarum (Malacostraca: Amphipoda).</title>
        <authorList>
            <person name="Bojko J."/>
            <person name="Dunn A.M."/>
            <person name="Stebbing P.D."/>
            <person name="Van Aerle R."/>
            <person name="Bacela-Spychalska K."/>
            <person name="Bean T.P."/>
            <person name="Stentiford G.D."/>
        </authorList>
    </citation>
    <scope>NUCLEOTIDE SEQUENCE [LARGE SCALE GENOMIC DNA]</scope>
    <source>
        <strain evidence="1">RA15029</strain>
    </source>
</reference>
<dbReference type="EMBL" id="NMOS02000009">
    <property type="protein sequence ID" value="RDH40387.1"/>
    <property type="molecule type" value="Genomic_DNA"/>
</dbReference>
<evidence type="ECO:0000313" key="1">
    <source>
        <dbReference type="EMBL" id="RDH40387.1"/>
    </source>
</evidence>
<keyword evidence="2" id="KW-1185">Reference proteome</keyword>
<reference evidence="1 2" key="2">
    <citation type="journal article" date="2018" name="J. Invertebr. Pathol.">
        <title>'Candidatus Aquirickettsiella gammari' (Gammaproteobacteria: Legionellales: Coxiellaceae): A bacterial pathogen of the freshwater crustacean Gammarus fossarum (Malacostraca: Amphipoda).</title>
        <authorList>
            <person name="Bojko J."/>
            <person name="Dunn A.M."/>
            <person name="Stebbing P.D."/>
            <person name="van Aerle R."/>
            <person name="Bacela-Spychalska K."/>
            <person name="Bean T.P."/>
            <person name="Urrutia A."/>
            <person name="Stentiford G.D."/>
        </authorList>
    </citation>
    <scope>NUCLEOTIDE SEQUENCE [LARGE SCALE GENOMIC DNA]</scope>
    <source>
        <strain evidence="1">RA15029</strain>
    </source>
</reference>
<name>A0A370CJ58_9COXI</name>
<protein>
    <submittedName>
        <fullName evidence="1">Uncharacterized protein</fullName>
    </submittedName>
</protein>
<proteinExistence type="predicted"/>
<sequence>MWNIPEQIRYQLIAQYRDNILMVNILGEGLYFMRTAHQIFTTPKLINGFSQEEAALIGYIVGAESK</sequence>
<evidence type="ECO:0000313" key="2">
    <source>
        <dbReference type="Proteomes" id="UP000226429"/>
    </source>
</evidence>